<reference evidence="10" key="1">
    <citation type="submission" date="2016-10" db="EMBL/GenBank/DDBJ databases">
        <authorList>
            <person name="Varghese N."/>
            <person name="Submissions S."/>
        </authorList>
    </citation>
    <scope>NUCLEOTIDE SEQUENCE [LARGE SCALE GENOMIC DNA]</scope>
    <source>
        <strain evidence="10">DSM 20632</strain>
    </source>
</reference>
<feature type="compositionally biased region" description="Low complexity" evidence="7">
    <location>
        <begin position="67"/>
        <end position="83"/>
    </location>
</feature>
<keyword evidence="6 8" id="KW-0472">Membrane</keyword>
<sequence length="294" mass="30979">MRVDCNKLLSMANNNHRDVTPDDFTNFEDVPTYNEAGSTSHIQADRRPNIPNIYERTGKAAPTEVFPRSAPQAPAAPVSPAAPETTVHETVTIDRHPVGIDPAAAPGETPTYAEVPATTVEPVRRGTIDLGLLLLRLVLGGYLVFQSIQTFFRLGTSAGITGLENAFSAYAYGDVLAVVVPTLELAAGVFILLGLLGPAAAMVAVAVTGFMAAHAVASSGAGANPLNWEAAVWLPVLLLGISLVHQFTGPGLYAVDSGRGWARRPRASSWIFAVLGIVAAALLWWFGTGINPFA</sequence>
<keyword evidence="10" id="KW-1185">Reference proteome</keyword>
<evidence type="ECO:0000256" key="2">
    <source>
        <dbReference type="ARBA" id="ARBA00006679"/>
    </source>
</evidence>
<evidence type="ECO:0000313" key="10">
    <source>
        <dbReference type="Proteomes" id="UP000199350"/>
    </source>
</evidence>
<name>A0A1G9M0C2_9CORY</name>
<dbReference type="EMBL" id="LT629700">
    <property type="protein sequence ID" value="SDL67699.1"/>
    <property type="molecule type" value="Genomic_DNA"/>
</dbReference>
<keyword evidence="5 8" id="KW-1133">Transmembrane helix</keyword>
<evidence type="ECO:0000256" key="6">
    <source>
        <dbReference type="ARBA" id="ARBA00023136"/>
    </source>
</evidence>
<dbReference type="AlphaFoldDB" id="A0A1G9M0C2"/>
<evidence type="ECO:0000256" key="3">
    <source>
        <dbReference type="ARBA" id="ARBA00022475"/>
    </source>
</evidence>
<organism evidence="9 10">
    <name type="scientific">Corynebacterium mycetoides</name>
    <dbReference type="NCBI Taxonomy" id="38302"/>
    <lineage>
        <taxon>Bacteria</taxon>
        <taxon>Bacillati</taxon>
        <taxon>Actinomycetota</taxon>
        <taxon>Actinomycetes</taxon>
        <taxon>Mycobacteriales</taxon>
        <taxon>Corynebacteriaceae</taxon>
        <taxon>Corynebacterium</taxon>
    </lineage>
</organism>
<feature type="transmembrane region" description="Helical" evidence="8">
    <location>
        <begin position="172"/>
        <end position="193"/>
    </location>
</feature>
<evidence type="ECO:0000313" key="9">
    <source>
        <dbReference type="EMBL" id="SDL67699.1"/>
    </source>
</evidence>
<dbReference type="PANTHER" id="PTHR33452">
    <property type="entry name" value="OXIDOREDUCTASE CATD-RELATED"/>
    <property type="match status" value="1"/>
</dbReference>
<feature type="transmembrane region" description="Helical" evidence="8">
    <location>
        <begin position="200"/>
        <end position="220"/>
    </location>
</feature>
<dbReference type="Proteomes" id="UP000199350">
    <property type="component" value="Chromosome I"/>
</dbReference>
<feature type="transmembrane region" description="Helical" evidence="8">
    <location>
        <begin position="232"/>
        <end position="255"/>
    </location>
</feature>
<dbReference type="PANTHER" id="PTHR33452:SF1">
    <property type="entry name" value="INNER MEMBRANE PROTEIN YPHA-RELATED"/>
    <property type="match status" value="1"/>
</dbReference>
<keyword evidence="4 8" id="KW-0812">Transmembrane</keyword>
<comment type="similarity">
    <text evidence="2">Belongs to the DoxX family.</text>
</comment>
<evidence type="ECO:0000256" key="4">
    <source>
        <dbReference type="ARBA" id="ARBA00022692"/>
    </source>
</evidence>
<dbReference type="GO" id="GO:0005886">
    <property type="term" value="C:plasma membrane"/>
    <property type="evidence" value="ECO:0007669"/>
    <property type="project" value="UniProtKB-SubCell"/>
</dbReference>
<evidence type="ECO:0000256" key="5">
    <source>
        <dbReference type="ARBA" id="ARBA00022989"/>
    </source>
</evidence>
<protein>
    <submittedName>
        <fullName evidence="9">Uncharacterized membrane protein YphA, DoxX/SURF4 family</fullName>
    </submittedName>
</protein>
<keyword evidence="3" id="KW-1003">Cell membrane</keyword>
<accession>A0A1G9M0C2</accession>
<evidence type="ECO:0000256" key="7">
    <source>
        <dbReference type="SAM" id="MobiDB-lite"/>
    </source>
</evidence>
<gene>
    <name evidence="9" type="ORF">SAMN04488535_0383</name>
</gene>
<proteinExistence type="inferred from homology"/>
<feature type="transmembrane region" description="Helical" evidence="8">
    <location>
        <begin position="267"/>
        <end position="286"/>
    </location>
</feature>
<dbReference type="STRING" id="38302.SAMN04488535_0383"/>
<evidence type="ECO:0000256" key="1">
    <source>
        <dbReference type="ARBA" id="ARBA00004651"/>
    </source>
</evidence>
<dbReference type="InterPro" id="IPR032808">
    <property type="entry name" value="DoxX"/>
</dbReference>
<feature type="region of interest" description="Disordered" evidence="7">
    <location>
        <begin position="67"/>
        <end position="86"/>
    </location>
</feature>
<comment type="subcellular location">
    <subcellularLocation>
        <location evidence="1">Cell membrane</location>
        <topology evidence="1">Multi-pass membrane protein</topology>
    </subcellularLocation>
</comment>
<feature type="transmembrane region" description="Helical" evidence="8">
    <location>
        <begin position="133"/>
        <end position="152"/>
    </location>
</feature>
<dbReference type="Pfam" id="PF07681">
    <property type="entry name" value="DoxX"/>
    <property type="match status" value="1"/>
</dbReference>
<evidence type="ECO:0000256" key="8">
    <source>
        <dbReference type="SAM" id="Phobius"/>
    </source>
</evidence>
<dbReference type="InterPro" id="IPR051907">
    <property type="entry name" value="DoxX-like_oxidoreductase"/>
</dbReference>